<dbReference type="EMBL" id="LAZR01021800">
    <property type="protein sequence ID" value="KKL84083.1"/>
    <property type="molecule type" value="Genomic_DNA"/>
</dbReference>
<name>A0A0F9FCV8_9ZZZZ</name>
<comment type="caution">
    <text evidence="1">The sequence shown here is derived from an EMBL/GenBank/DDBJ whole genome shotgun (WGS) entry which is preliminary data.</text>
</comment>
<proteinExistence type="predicted"/>
<sequence length="20" mass="2354">MSVAWDVIRKPLWRTETPPA</sequence>
<evidence type="ECO:0000313" key="1">
    <source>
        <dbReference type="EMBL" id="KKL84083.1"/>
    </source>
</evidence>
<accession>A0A0F9FCV8</accession>
<dbReference type="AlphaFoldDB" id="A0A0F9FCV8"/>
<organism evidence="1">
    <name type="scientific">marine sediment metagenome</name>
    <dbReference type="NCBI Taxonomy" id="412755"/>
    <lineage>
        <taxon>unclassified sequences</taxon>
        <taxon>metagenomes</taxon>
        <taxon>ecological metagenomes</taxon>
    </lineage>
</organism>
<gene>
    <name evidence="1" type="ORF">LCGC14_1968240</name>
</gene>
<feature type="non-terminal residue" evidence="1">
    <location>
        <position position="20"/>
    </location>
</feature>
<protein>
    <submittedName>
        <fullName evidence="1">Uncharacterized protein</fullName>
    </submittedName>
</protein>
<reference evidence="1" key="1">
    <citation type="journal article" date="2015" name="Nature">
        <title>Complex archaea that bridge the gap between prokaryotes and eukaryotes.</title>
        <authorList>
            <person name="Spang A."/>
            <person name="Saw J.H."/>
            <person name="Jorgensen S.L."/>
            <person name="Zaremba-Niedzwiedzka K."/>
            <person name="Martijn J."/>
            <person name="Lind A.E."/>
            <person name="van Eijk R."/>
            <person name="Schleper C."/>
            <person name="Guy L."/>
            <person name="Ettema T.J."/>
        </authorList>
    </citation>
    <scope>NUCLEOTIDE SEQUENCE</scope>
</reference>